<keyword evidence="1" id="KW-0732">Signal</keyword>
<dbReference type="Pfam" id="PF12259">
    <property type="entry name" value="Baculo_F"/>
    <property type="match status" value="1"/>
</dbReference>
<proteinExistence type="predicted"/>
<accession>A0AAN8P453</accession>
<protein>
    <submittedName>
        <fullName evidence="2">Uncharacterized protein</fullName>
    </submittedName>
</protein>
<reference evidence="2 3" key="1">
    <citation type="submission" date="2023-10" db="EMBL/GenBank/DDBJ databases">
        <title>Genomes of two closely related lineages of the louse Polyplax serrata with different host specificities.</title>
        <authorList>
            <person name="Martinu J."/>
            <person name="Tarabai H."/>
            <person name="Stefka J."/>
            <person name="Hypsa V."/>
        </authorList>
    </citation>
    <scope>NUCLEOTIDE SEQUENCE [LARGE SCALE GENOMIC DNA]</scope>
    <source>
        <strain evidence="2">HR10_N</strain>
    </source>
</reference>
<dbReference type="InterPro" id="IPR022048">
    <property type="entry name" value="Envelope_fusion-like"/>
</dbReference>
<sequence>MSAIHLILCLAIGLSLSRSTNLKYQITYLNTHSGIFYNDLGDASITNTDFTILTVVSLGQSFQNLEKLKETNSYSQDFCSSNDLSRGHDYILHFCENSIQMLNKNILRLEEKVATINGLLGYPNDSREKRGLFNSVSYGLKWLFGVPDASDAEFYSKSIHQVLSNESHMKTLMEKQISIALSTISDFNKTIEDFAFTTHKINNNIDLFNKFSAQTASSDNYGKNNTFDANVPFGRRRPRFFNIRNYSWLQEYITSPDHEHSTVKKRTN</sequence>
<name>A0AAN8P453_POLSC</name>
<feature type="signal peptide" evidence="1">
    <location>
        <begin position="1"/>
        <end position="19"/>
    </location>
</feature>
<dbReference type="Proteomes" id="UP001372834">
    <property type="component" value="Unassembled WGS sequence"/>
</dbReference>
<comment type="caution">
    <text evidence="2">The sequence shown here is derived from an EMBL/GenBank/DDBJ whole genome shotgun (WGS) entry which is preliminary data.</text>
</comment>
<feature type="chain" id="PRO_5043000414" evidence="1">
    <location>
        <begin position="20"/>
        <end position="268"/>
    </location>
</feature>
<gene>
    <name evidence="2" type="ORF">RUM43_015121</name>
</gene>
<evidence type="ECO:0000313" key="2">
    <source>
        <dbReference type="EMBL" id="KAK6616772.1"/>
    </source>
</evidence>
<dbReference type="AlphaFoldDB" id="A0AAN8P453"/>
<evidence type="ECO:0000256" key="1">
    <source>
        <dbReference type="SAM" id="SignalP"/>
    </source>
</evidence>
<organism evidence="2 3">
    <name type="scientific">Polyplax serrata</name>
    <name type="common">Common mouse louse</name>
    <dbReference type="NCBI Taxonomy" id="468196"/>
    <lineage>
        <taxon>Eukaryota</taxon>
        <taxon>Metazoa</taxon>
        <taxon>Ecdysozoa</taxon>
        <taxon>Arthropoda</taxon>
        <taxon>Hexapoda</taxon>
        <taxon>Insecta</taxon>
        <taxon>Pterygota</taxon>
        <taxon>Neoptera</taxon>
        <taxon>Paraneoptera</taxon>
        <taxon>Psocodea</taxon>
        <taxon>Troctomorpha</taxon>
        <taxon>Phthiraptera</taxon>
        <taxon>Anoplura</taxon>
        <taxon>Polyplacidae</taxon>
        <taxon>Polyplax</taxon>
    </lineage>
</organism>
<evidence type="ECO:0000313" key="3">
    <source>
        <dbReference type="Proteomes" id="UP001372834"/>
    </source>
</evidence>
<dbReference type="EMBL" id="JAWJWE010000062">
    <property type="protein sequence ID" value="KAK6616772.1"/>
    <property type="molecule type" value="Genomic_DNA"/>
</dbReference>